<feature type="transmembrane region" description="Helical" evidence="1">
    <location>
        <begin position="112"/>
        <end position="134"/>
    </location>
</feature>
<feature type="transmembrane region" description="Helical" evidence="1">
    <location>
        <begin position="12"/>
        <end position="31"/>
    </location>
</feature>
<dbReference type="EMBL" id="CZPZ01000032">
    <property type="protein sequence ID" value="CUS38444.1"/>
    <property type="molecule type" value="Genomic_DNA"/>
</dbReference>
<reference evidence="3" key="1">
    <citation type="submission" date="2015-10" db="EMBL/GenBank/DDBJ databases">
        <authorList>
            <person name="Luecker S."/>
            <person name="Luecker S."/>
        </authorList>
    </citation>
    <scope>NUCLEOTIDE SEQUENCE [LARGE SCALE GENOMIC DNA]</scope>
</reference>
<keyword evidence="1" id="KW-1133">Transmembrane helix</keyword>
<dbReference type="AlphaFoldDB" id="A0A0S4LLN5"/>
<feature type="transmembrane region" description="Helical" evidence="1">
    <location>
        <begin position="80"/>
        <end position="100"/>
    </location>
</feature>
<evidence type="ECO:0000313" key="2">
    <source>
        <dbReference type="EMBL" id="CUS38444.1"/>
    </source>
</evidence>
<evidence type="ECO:0000313" key="3">
    <source>
        <dbReference type="Proteomes" id="UP000198736"/>
    </source>
</evidence>
<accession>A0A0S4LLN5</accession>
<dbReference type="OrthoDB" id="9794085at2"/>
<name>A0A0S4LLN5_9BACT</name>
<dbReference type="STRING" id="1742973.COMA2_50090"/>
<evidence type="ECO:0000256" key="1">
    <source>
        <dbReference type="SAM" id="Phobius"/>
    </source>
</evidence>
<dbReference type="Proteomes" id="UP000198736">
    <property type="component" value="Unassembled WGS sequence"/>
</dbReference>
<dbReference type="RefSeq" id="WP_090900414.1">
    <property type="nucleotide sequence ID" value="NZ_CZPZ01000032.1"/>
</dbReference>
<keyword evidence="1" id="KW-0472">Membrane</keyword>
<organism evidence="2 3">
    <name type="scientific">Candidatus Nitrospira nitrificans</name>
    <dbReference type="NCBI Taxonomy" id="1742973"/>
    <lineage>
        <taxon>Bacteria</taxon>
        <taxon>Pseudomonadati</taxon>
        <taxon>Nitrospirota</taxon>
        <taxon>Nitrospiria</taxon>
        <taxon>Nitrospirales</taxon>
        <taxon>Nitrospiraceae</taxon>
        <taxon>Nitrospira</taxon>
    </lineage>
</organism>
<protein>
    <submittedName>
        <fullName evidence="2">Uncharacterized protein</fullName>
    </submittedName>
</protein>
<feature type="transmembrane region" description="Helical" evidence="1">
    <location>
        <begin position="43"/>
        <end position="60"/>
    </location>
</feature>
<keyword evidence="1" id="KW-0812">Transmembrane</keyword>
<keyword evidence="3" id="KW-1185">Reference proteome</keyword>
<proteinExistence type="predicted"/>
<gene>
    <name evidence="2" type="ORF">COMA2_50090</name>
</gene>
<sequence length="152" mass="16840">MGARRWVMEYGVALVLAFLFSMILGQVSLFRETSVGKLRASDLVQLVGYSASVVIGWLGARELARNPPLEWKWLVPFQGLVVPLATLLAITIAYGVLLFALDPFLGKLGKAIYNWVFILAIVADSIWLILSWVWKCAPLVAAMKPLKPRKAV</sequence>